<dbReference type="AlphaFoldDB" id="A0A8J3M5C9"/>
<organism evidence="2 3">
    <name type="scientific">Seohaeicola zhoushanensis</name>
    <dbReference type="NCBI Taxonomy" id="1569283"/>
    <lineage>
        <taxon>Bacteria</taxon>
        <taxon>Pseudomonadati</taxon>
        <taxon>Pseudomonadota</taxon>
        <taxon>Alphaproteobacteria</taxon>
        <taxon>Rhodobacterales</taxon>
        <taxon>Roseobacteraceae</taxon>
        <taxon>Seohaeicola</taxon>
    </lineage>
</organism>
<sequence length="295" mass="32196">MRAILAILLLILTAAPLRAQSGPEEMVRWIYGSLTGLGSEKGLAYLAAPERRAQYFSSRMVLFYDSEDSYTAVGQMGCLDFGLEVSGQDYNAAEITQTLTISAQDKGTRKIVTASFSNFGQVTRINYHFVDQGGYWRIDDISGPGWRVSDMACEARGVTEAERKEKAKKKGDAVAGPAYTAGAAEYCYRRGIDTLRMNVGADGMAEFQLHSVQPSGHKCEAEGRAAWTGDGWLYAERLAGGDCRMEILITADQGLRFTDDDRSCKASLCGPSAVLDGLQYPRSSQVDCAYLPAKR</sequence>
<proteinExistence type="predicted"/>
<reference evidence="2" key="2">
    <citation type="submission" date="2020-09" db="EMBL/GenBank/DDBJ databases">
        <authorList>
            <person name="Sun Q."/>
            <person name="Kim S."/>
        </authorList>
    </citation>
    <scope>NUCLEOTIDE SEQUENCE</scope>
    <source>
        <strain evidence="2">KCTC 42650</strain>
    </source>
</reference>
<protein>
    <recommendedName>
        <fullName evidence="4">DUF3828 domain-containing protein</fullName>
    </recommendedName>
</protein>
<feature type="signal peptide" evidence="1">
    <location>
        <begin position="1"/>
        <end position="19"/>
    </location>
</feature>
<accession>A0A8J3M5C9</accession>
<dbReference type="EMBL" id="BNCJ01000001">
    <property type="protein sequence ID" value="GHF35919.1"/>
    <property type="molecule type" value="Genomic_DNA"/>
</dbReference>
<dbReference type="Proteomes" id="UP000626220">
    <property type="component" value="Unassembled WGS sequence"/>
</dbReference>
<keyword evidence="1" id="KW-0732">Signal</keyword>
<dbReference type="RefSeq" id="WP_189678411.1">
    <property type="nucleotide sequence ID" value="NZ_BNCJ01000001.1"/>
</dbReference>
<evidence type="ECO:0008006" key="4">
    <source>
        <dbReference type="Google" id="ProtNLM"/>
    </source>
</evidence>
<evidence type="ECO:0000256" key="1">
    <source>
        <dbReference type="SAM" id="SignalP"/>
    </source>
</evidence>
<name>A0A8J3M5C9_9RHOB</name>
<comment type="caution">
    <text evidence="2">The sequence shown here is derived from an EMBL/GenBank/DDBJ whole genome shotgun (WGS) entry which is preliminary data.</text>
</comment>
<evidence type="ECO:0000313" key="2">
    <source>
        <dbReference type="EMBL" id="GHF35919.1"/>
    </source>
</evidence>
<reference evidence="2" key="1">
    <citation type="journal article" date="2014" name="Int. J. Syst. Evol. Microbiol.">
        <title>Complete genome sequence of Corynebacterium casei LMG S-19264T (=DSM 44701T), isolated from a smear-ripened cheese.</title>
        <authorList>
            <consortium name="US DOE Joint Genome Institute (JGI-PGF)"/>
            <person name="Walter F."/>
            <person name="Albersmeier A."/>
            <person name="Kalinowski J."/>
            <person name="Ruckert C."/>
        </authorList>
    </citation>
    <scope>NUCLEOTIDE SEQUENCE</scope>
    <source>
        <strain evidence="2">KCTC 42650</strain>
    </source>
</reference>
<gene>
    <name evidence="2" type="ORF">GCM10017056_04580</name>
</gene>
<keyword evidence="3" id="KW-1185">Reference proteome</keyword>
<feature type="chain" id="PRO_5035156354" description="DUF3828 domain-containing protein" evidence="1">
    <location>
        <begin position="20"/>
        <end position="295"/>
    </location>
</feature>
<evidence type="ECO:0000313" key="3">
    <source>
        <dbReference type="Proteomes" id="UP000626220"/>
    </source>
</evidence>